<dbReference type="EMBL" id="CP013213">
    <property type="protein sequence ID" value="AMC93593.1"/>
    <property type="molecule type" value="Genomic_DNA"/>
</dbReference>
<sequence>MLKIGIVIASVREGRNGKQVGDWTYNYATTEKAEEASYELVDLKDYDLPLLGLQPTQEQGAAIKAWSEKMASFDGYVFVTPEYNRALPGAFKNALDYLQPELNNKAVGYVAYGGLGGLSSIQTLRLINAEQELASVRTMVTFSIMADFVNMSEFKPNDYHKDNANKMFDQVIAWSKALKTIRG</sequence>
<accession>A0A0X8H026</accession>
<proteinExistence type="predicted"/>
<name>A0A0X8H026_9FIRM</name>
<dbReference type="PANTHER" id="PTHR30543">
    <property type="entry name" value="CHROMATE REDUCTASE"/>
    <property type="match status" value="1"/>
</dbReference>
<organism evidence="2 3">
    <name type="scientific">Erysipelothrix larvae</name>
    <dbReference type="NCBI Taxonomy" id="1514105"/>
    <lineage>
        <taxon>Bacteria</taxon>
        <taxon>Bacillati</taxon>
        <taxon>Bacillota</taxon>
        <taxon>Erysipelotrichia</taxon>
        <taxon>Erysipelotrichales</taxon>
        <taxon>Erysipelotrichaceae</taxon>
        <taxon>Erysipelothrix</taxon>
    </lineage>
</organism>
<dbReference type="InterPro" id="IPR029039">
    <property type="entry name" value="Flavoprotein-like_sf"/>
</dbReference>
<dbReference type="KEGG" id="erl:AOC36_06220"/>
<evidence type="ECO:0000259" key="1">
    <source>
        <dbReference type="Pfam" id="PF03358"/>
    </source>
</evidence>
<dbReference type="Proteomes" id="UP000063781">
    <property type="component" value="Chromosome"/>
</dbReference>
<dbReference type="GO" id="GO:0005829">
    <property type="term" value="C:cytosol"/>
    <property type="evidence" value="ECO:0007669"/>
    <property type="project" value="TreeGrafter"/>
</dbReference>
<dbReference type="Gene3D" id="3.40.50.360">
    <property type="match status" value="1"/>
</dbReference>
<evidence type="ECO:0000313" key="2">
    <source>
        <dbReference type="EMBL" id="AMC93593.1"/>
    </source>
</evidence>
<dbReference type="GO" id="GO:0016491">
    <property type="term" value="F:oxidoreductase activity"/>
    <property type="evidence" value="ECO:0007669"/>
    <property type="project" value="InterPro"/>
</dbReference>
<keyword evidence="3" id="KW-1185">Reference proteome</keyword>
<dbReference type="OrthoDB" id="9812295at2"/>
<dbReference type="InterPro" id="IPR005025">
    <property type="entry name" value="FMN_Rdtase-like_dom"/>
</dbReference>
<reference evidence="2 3" key="1">
    <citation type="submission" date="2015-10" db="EMBL/GenBank/DDBJ databases">
        <title>Erysipelothrix larvae sp. LV19 isolated from the larval gut of the rhinoceros beetle, Trypoxylus dichotomus.</title>
        <authorList>
            <person name="Lim S."/>
            <person name="Kim B.-C."/>
        </authorList>
    </citation>
    <scope>NUCLEOTIDE SEQUENCE [LARGE SCALE GENOMIC DNA]</scope>
    <source>
        <strain evidence="2 3">LV19</strain>
    </source>
</reference>
<feature type="domain" description="NADPH-dependent FMN reductase-like" evidence="1">
    <location>
        <begin position="3"/>
        <end position="139"/>
    </location>
</feature>
<dbReference type="RefSeq" id="WP_067632519.1">
    <property type="nucleotide sequence ID" value="NZ_CP013213.1"/>
</dbReference>
<dbReference type="STRING" id="1514105.AOC36_06220"/>
<dbReference type="InterPro" id="IPR050712">
    <property type="entry name" value="NAD(P)H-dep_reductase"/>
</dbReference>
<protein>
    <submittedName>
        <fullName evidence="2">Reductase</fullName>
    </submittedName>
</protein>
<gene>
    <name evidence="2" type="ORF">AOC36_06220</name>
</gene>
<dbReference type="SUPFAM" id="SSF52218">
    <property type="entry name" value="Flavoproteins"/>
    <property type="match status" value="1"/>
</dbReference>
<dbReference type="Pfam" id="PF03358">
    <property type="entry name" value="FMN_red"/>
    <property type="match status" value="1"/>
</dbReference>
<dbReference type="PANTHER" id="PTHR30543:SF21">
    <property type="entry name" value="NAD(P)H-DEPENDENT FMN REDUCTASE LOT6"/>
    <property type="match status" value="1"/>
</dbReference>
<evidence type="ECO:0000313" key="3">
    <source>
        <dbReference type="Proteomes" id="UP000063781"/>
    </source>
</evidence>
<dbReference type="GO" id="GO:0010181">
    <property type="term" value="F:FMN binding"/>
    <property type="evidence" value="ECO:0007669"/>
    <property type="project" value="TreeGrafter"/>
</dbReference>
<dbReference type="AlphaFoldDB" id="A0A0X8H026"/>